<comment type="subcellular location">
    <subcellularLocation>
        <location evidence="1">Cell membrane</location>
        <topology evidence="1">Multi-pass membrane protein</topology>
    </subcellularLocation>
</comment>
<feature type="transmembrane region" description="Helical" evidence="7">
    <location>
        <begin position="161"/>
        <end position="188"/>
    </location>
</feature>
<organism evidence="9 10">
    <name type="scientific">Streptomyces cinerochromogenes</name>
    <dbReference type="NCBI Taxonomy" id="66422"/>
    <lineage>
        <taxon>Bacteria</taxon>
        <taxon>Bacillati</taxon>
        <taxon>Actinomycetota</taxon>
        <taxon>Actinomycetes</taxon>
        <taxon>Kitasatosporales</taxon>
        <taxon>Streptomycetaceae</taxon>
        <taxon>Streptomyces</taxon>
    </lineage>
</organism>
<dbReference type="Pfam" id="PF00005">
    <property type="entry name" value="ABC_tran"/>
    <property type="match status" value="1"/>
</dbReference>
<dbReference type="Gene3D" id="3.40.50.300">
    <property type="entry name" value="P-loop containing nucleotide triphosphate hydrolases"/>
    <property type="match status" value="1"/>
</dbReference>
<dbReference type="InterPro" id="IPR036640">
    <property type="entry name" value="ABC1_TM_sf"/>
</dbReference>
<dbReference type="PROSITE" id="PS50893">
    <property type="entry name" value="ABC_TRANSPORTER_2"/>
    <property type="match status" value="1"/>
</dbReference>
<feature type="transmembrane region" description="Helical" evidence="7">
    <location>
        <begin position="266"/>
        <end position="288"/>
    </location>
</feature>
<sequence length="625" mass="68526">MSTNTDETGWPGKVFTVFKDRLMLLGELRHAGPLAVIGLLVLQLVISFVPALTAMTIERLVDLLLDNEPTTVALALLGSVILVGRLAQIWSTPTSYLIAQRIDAARRVGLTELAMSSPQIGMLEQSRTRELLRIARADPEFWAERTPGTGATAQLGLMTRWVGVVVAALVLTDFAWWLAPLVILPALVSRSIWRRQFMEHIEIERAGVRAGLEADDWRRLAVEWTDGKESRTFGLHNWAVDRWQDRLLVMLSPKWRAGVRSALDQWQIAVVIGPPLIAAFGLIVWQAGEPGGSVAAAAAVLGAGWAILNLLGFADALEIEGAIPGCRAYAELRTTLATSENTSISVAQPLEHGELRPAPLVQFEQVSFSYSDTGPAVLDGLDLEIAPGELLAIVGLNGAGKSTLIKLLGGLYVPSGGRITVDGHDLTHIDPRQWRSRISIVFQDFVRYHLSLLDNVALGYAAVPVDRERVERAAAESGLDRVITRLPQKWDTPLSRTRAGGVDLSGGQWQKVVLTRAMYAFQSGARLLVLDEPTAHLDVKSEFEVFHQLAQYKRRAGVVLISHRLSTVRLADRIVLLDGGRIVESGTHDELMTCDGKYAKLFATQAERFNQGYDDRFDEGEGDAL</sequence>
<dbReference type="GO" id="GO:0005524">
    <property type="term" value="F:ATP binding"/>
    <property type="evidence" value="ECO:0007669"/>
    <property type="project" value="UniProtKB-KW"/>
</dbReference>
<protein>
    <submittedName>
        <fullName evidence="9">ABC transporter ATP-binding protein</fullName>
    </submittedName>
</protein>
<keyword evidence="10" id="KW-1185">Reference proteome</keyword>
<dbReference type="InterPro" id="IPR039421">
    <property type="entry name" value="Type_1_exporter"/>
</dbReference>
<evidence type="ECO:0000256" key="5">
    <source>
        <dbReference type="ARBA" id="ARBA00022989"/>
    </source>
</evidence>
<feature type="transmembrane region" description="Helical" evidence="7">
    <location>
        <begin position="34"/>
        <end position="57"/>
    </location>
</feature>
<reference evidence="9 10" key="1">
    <citation type="submission" date="2024-10" db="EMBL/GenBank/DDBJ databases">
        <title>The Natural Products Discovery Center: Release of the First 8490 Sequenced Strains for Exploring Actinobacteria Biosynthetic Diversity.</title>
        <authorList>
            <person name="Kalkreuter E."/>
            <person name="Kautsar S.A."/>
            <person name="Yang D."/>
            <person name="Bader C.D."/>
            <person name="Teijaro C.N."/>
            <person name="Fluegel L."/>
            <person name="Davis C.M."/>
            <person name="Simpson J.R."/>
            <person name="Lauterbach L."/>
            <person name="Steele A.D."/>
            <person name="Gui C."/>
            <person name="Meng S."/>
            <person name="Li G."/>
            <person name="Viehrig K."/>
            <person name="Ye F."/>
            <person name="Su P."/>
            <person name="Kiefer A.F."/>
            <person name="Nichols A."/>
            <person name="Cepeda A.J."/>
            <person name="Yan W."/>
            <person name="Fan B."/>
            <person name="Jiang Y."/>
            <person name="Adhikari A."/>
            <person name="Zheng C.-J."/>
            <person name="Schuster L."/>
            <person name="Cowan T.M."/>
            <person name="Smanski M.J."/>
            <person name="Chevrette M.G."/>
            <person name="De Carvalho L.P.S."/>
            <person name="Shen B."/>
        </authorList>
    </citation>
    <scope>NUCLEOTIDE SEQUENCE [LARGE SCALE GENOMIC DNA]</scope>
    <source>
        <strain evidence="9 10">NPDC048320</strain>
    </source>
</reference>
<dbReference type="PANTHER" id="PTHR24221:SF646">
    <property type="entry name" value="HAEMOLYSIN SECRETION ATP-BINDING PROTEIN"/>
    <property type="match status" value="1"/>
</dbReference>
<dbReference type="PANTHER" id="PTHR24221">
    <property type="entry name" value="ATP-BINDING CASSETTE SUB-FAMILY B"/>
    <property type="match status" value="1"/>
</dbReference>
<comment type="caution">
    <text evidence="9">The sequence shown here is derived from an EMBL/GenBank/DDBJ whole genome shotgun (WGS) entry which is preliminary data.</text>
</comment>
<dbReference type="Gene3D" id="1.20.1560.10">
    <property type="entry name" value="ABC transporter type 1, transmembrane domain"/>
    <property type="match status" value="1"/>
</dbReference>
<gene>
    <name evidence="9" type="ORF">ACGFZB_35485</name>
</gene>
<evidence type="ECO:0000259" key="8">
    <source>
        <dbReference type="PROSITE" id="PS50893"/>
    </source>
</evidence>
<dbReference type="EMBL" id="JBICYV010000021">
    <property type="protein sequence ID" value="MFG3015656.1"/>
    <property type="molecule type" value="Genomic_DNA"/>
</dbReference>
<feature type="transmembrane region" description="Helical" evidence="7">
    <location>
        <begin position="294"/>
        <end position="314"/>
    </location>
</feature>
<proteinExistence type="predicted"/>
<evidence type="ECO:0000256" key="1">
    <source>
        <dbReference type="ARBA" id="ARBA00004651"/>
    </source>
</evidence>
<dbReference type="SMART" id="SM00382">
    <property type="entry name" value="AAA"/>
    <property type="match status" value="1"/>
</dbReference>
<evidence type="ECO:0000256" key="7">
    <source>
        <dbReference type="SAM" id="Phobius"/>
    </source>
</evidence>
<feature type="domain" description="ABC transporter" evidence="8">
    <location>
        <begin position="361"/>
        <end position="604"/>
    </location>
</feature>
<keyword evidence="6 7" id="KW-0472">Membrane</keyword>
<dbReference type="Proteomes" id="UP001604267">
    <property type="component" value="Unassembled WGS sequence"/>
</dbReference>
<dbReference type="InterPro" id="IPR003439">
    <property type="entry name" value="ABC_transporter-like_ATP-bd"/>
</dbReference>
<evidence type="ECO:0000256" key="3">
    <source>
        <dbReference type="ARBA" id="ARBA00022741"/>
    </source>
</evidence>
<evidence type="ECO:0000256" key="2">
    <source>
        <dbReference type="ARBA" id="ARBA00022692"/>
    </source>
</evidence>
<keyword evidence="4 9" id="KW-0067">ATP-binding</keyword>
<keyword evidence="2 7" id="KW-0812">Transmembrane</keyword>
<dbReference type="SUPFAM" id="SSF52540">
    <property type="entry name" value="P-loop containing nucleoside triphosphate hydrolases"/>
    <property type="match status" value="1"/>
</dbReference>
<dbReference type="InterPro" id="IPR003593">
    <property type="entry name" value="AAA+_ATPase"/>
</dbReference>
<keyword evidence="3" id="KW-0547">Nucleotide-binding</keyword>
<dbReference type="RefSeq" id="WP_392823537.1">
    <property type="nucleotide sequence ID" value="NZ_JBICYV010000021.1"/>
</dbReference>
<evidence type="ECO:0000256" key="6">
    <source>
        <dbReference type="ARBA" id="ARBA00023136"/>
    </source>
</evidence>
<evidence type="ECO:0000313" key="9">
    <source>
        <dbReference type="EMBL" id="MFG3015656.1"/>
    </source>
</evidence>
<keyword evidence="5 7" id="KW-1133">Transmembrane helix</keyword>
<name>A0ABW7BFT3_9ACTN</name>
<accession>A0ABW7BFT3</accession>
<evidence type="ECO:0000313" key="10">
    <source>
        <dbReference type="Proteomes" id="UP001604267"/>
    </source>
</evidence>
<evidence type="ECO:0000256" key="4">
    <source>
        <dbReference type="ARBA" id="ARBA00022840"/>
    </source>
</evidence>
<dbReference type="InterPro" id="IPR027417">
    <property type="entry name" value="P-loop_NTPase"/>
</dbReference>
<dbReference type="SUPFAM" id="SSF90123">
    <property type="entry name" value="ABC transporter transmembrane region"/>
    <property type="match status" value="1"/>
</dbReference>